<dbReference type="PROSITE" id="PS51257">
    <property type="entry name" value="PROKAR_LIPOPROTEIN"/>
    <property type="match status" value="1"/>
</dbReference>
<evidence type="ECO:0000256" key="3">
    <source>
        <dbReference type="ARBA" id="ARBA00022729"/>
    </source>
</evidence>
<evidence type="ECO:0000256" key="5">
    <source>
        <dbReference type="SAM" id="SignalP"/>
    </source>
</evidence>
<dbReference type="CDD" id="cd13711">
    <property type="entry name" value="PBP2_Ngo0372_TcyA"/>
    <property type="match status" value="1"/>
</dbReference>
<dbReference type="SUPFAM" id="SSF53850">
    <property type="entry name" value="Periplasmic binding protein-like II"/>
    <property type="match status" value="1"/>
</dbReference>
<dbReference type="EMBL" id="JACHXK010000003">
    <property type="protein sequence ID" value="MBB3109760.1"/>
    <property type="molecule type" value="Genomic_DNA"/>
</dbReference>
<dbReference type="InterPro" id="IPR018313">
    <property type="entry name" value="SBP_3_CS"/>
</dbReference>
<organism evidence="7 8">
    <name type="scientific">Paenibacillus phyllosphaerae</name>
    <dbReference type="NCBI Taxonomy" id="274593"/>
    <lineage>
        <taxon>Bacteria</taxon>
        <taxon>Bacillati</taxon>
        <taxon>Bacillota</taxon>
        <taxon>Bacilli</taxon>
        <taxon>Bacillales</taxon>
        <taxon>Paenibacillaceae</taxon>
        <taxon>Paenibacillus</taxon>
    </lineage>
</organism>
<evidence type="ECO:0000313" key="8">
    <source>
        <dbReference type="Proteomes" id="UP000570361"/>
    </source>
</evidence>
<dbReference type="Pfam" id="PF00497">
    <property type="entry name" value="SBP_bac_3"/>
    <property type="match status" value="1"/>
</dbReference>
<feature type="signal peptide" evidence="5">
    <location>
        <begin position="1"/>
        <end position="22"/>
    </location>
</feature>
<evidence type="ECO:0000256" key="2">
    <source>
        <dbReference type="ARBA" id="ARBA00010333"/>
    </source>
</evidence>
<dbReference type="SMART" id="SM00062">
    <property type="entry name" value="PBPb"/>
    <property type="match status" value="1"/>
</dbReference>
<proteinExistence type="inferred from homology"/>
<dbReference type="PANTHER" id="PTHR35936:SF34">
    <property type="entry name" value="ABC TRANSPORTER EXTRACELLULAR-BINDING PROTEIN YCKB-RELATED"/>
    <property type="match status" value="1"/>
</dbReference>
<dbReference type="Gene3D" id="3.40.190.10">
    <property type="entry name" value="Periplasmic binding protein-like II"/>
    <property type="match status" value="2"/>
</dbReference>
<dbReference type="PROSITE" id="PS01039">
    <property type="entry name" value="SBP_BACTERIAL_3"/>
    <property type="match status" value="1"/>
</dbReference>
<comment type="caution">
    <text evidence="7">The sequence shown here is derived from an EMBL/GenBank/DDBJ whole genome shotgun (WGS) entry which is preliminary data.</text>
</comment>
<dbReference type="Proteomes" id="UP000570361">
    <property type="component" value="Unassembled WGS sequence"/>
</dbReference>
<evidence type="ECO:0000259" key="6">
    <source>
        <dbReference type="SMART" id="SM00062"/>
    </source>
</evidence>
<evidence type="ECO:0000313" key="7">
    <source>
        <dbReference type="EMBL" id="MBB3109760.1"/>
    </source>
</evidence>
<keyword evidence="3 5" id="KW-0732">Signal</keyword>
<dbReference type="GO" id="GO:0030313">
    <property type="term" value="C:cell envelope"/>
    <property type="evidence" value="ECO:0007669"/>
    <property type="project" value="UniProtKB-SubCell"/>
</dbReference>
<feature type="chain" id="PRO_5039225091" evidence="5">
    <location>
        <begin position="23"/>
        <end position="280"/>
    </location>
</feature>
<dbReference type="PANTHER" id="PTHR35936">
    <property type="entry name" value="MEMBRANE-BOUND LYTIC MUREIN TRANSGLYCOSYLASE F"/>
    <property type="match status" value="1"/>
</dbReference>
<evidence type="ECO:0000256" key="4">
    <source>
        <dbReference type="RuleBase" id="RU003744"/>
    </source>
</evidence>
<protein>
    <submittedName>
        <fullName evidence="7">Cystine transport system substrate-binding protein</fullName>
    </submittedName>
</protein>
<reference evidence="7 8" key="1">
    <citation type="submission" date="2020-08" db="EMBL/GenBank/DDBJ databases">
        <title>Genomic Encyclopedia of Type Strains, Phase III (KMG-III): the genomes of soil and plant-associated and newly described type strains.</title>
        <authorList>
            <person name="Whitman W."/>
        </authorList>
    </citation>
    <scope>NUCLEOTIDE SEQUENCE [LARGE SCALE GENOMIC DNA]</scope>
    <source>
        <strain evidence="7 8">CECT 5862</strain>
    </source>
</reference>
<accession>A0A7W5AVX3</accession>
<sequence>MKNKRHYVLVLAMLVLTLIVSACGSKDENANNGTNTGAGTTEETASASLLDTIKKNGKIRIGTEGTYAPFTYHDQSGELTGFDVELAREVAKRLGVEAEFIETKWDGMFAGLDAKRFDMVANEVSINDERKAKYDFSNSYIVSKAVLIVNEATTDINSLADLKGKKSGQSLTSNLGEIAKANGAEIVEIEGFNQAIELLLSKRIDATINDSLSFLDFKKQKPDAAIKVVAETDDASESAFLFNKGDEELVNAVNDVLQAMKDDGTYLTISEKYFGEDVSK</sequence>
<gene>
    <name evidence="7" type="ORF">FHS18_001823</name>
</gene>
<feature type="domain" description="Solute-binding protein family 3/N-terminal" evidence="6">
    <location>
        <begin position="58"/>
        <end position="277"/>
    </location>
</feature>
<dbReference type="RefSeq" id="WP_183599150.1">
    <property type="nucleotide sequence ID" value="NZ_JACHXK010000003.1"/>
</dbReference>
<dbReference type="AlphaFoldDB" id="A0A7W5AVX3"/>
<dbReference type="InterPro" id="IPR001638">
    <property type="entry name" value="Solute-binding_3/MltF_N"/>
</dbReference>
<name>A0A7W5AVX3_9BACL</name>
<evidence type="ECO:0000256" key="1">
    <source>
        <dbReference type="ARBA" id="ARBA00004196"/>
    </source>
</evidence>
<comment type="similarity">
    <text evidence="2 4">Belongs to the bacterial solute-binding protein 3 family.</text>
</comment>
<comment type="subcellular location">
    <subcellularLocation>
        <location evidence="1">Cell envelope</location>
    </subcellularLocation>
</comment>
<keyword evidence="8" id="KW-1185">Reference proteome</keyword>